<dbReference type="RefSeq" id="WP_154432933.1">
    <property type="nucleotide sequence ID" value="NZ_VUMS01000030.1"/>
</dbReference>
<protein>
    <submittedName>
        <fullName evidence="1">Uncharacterized protein</fullName>
    </submittedName>
</protein>
<organism evidence="1 2">
    <name type="scientific">Oliverpabstia intestinalis</name>
    <dbReference type="NCBI Taxonomy" id="2606633"/>
    <lineage>
        <taxon>Bacteria</taxon>
        <taxon>Bacillati</taxon>
        <taxon>Bacillota</taxon>
        <taxon>Clostridia</taxon>
        <taxon>Lachnospirales</taxon>
        <taxon>Lachnospiraceae</taxon>
        <taxon>Oliverpabstia</taxon>
    </lineage>
</organism>
<reference evidence="1 2" key="1">
    <citation type="submission" date="2019-08" db="EMBL/GenBank/DDBJ databases">
        <title>In-depth cultivation of the pig gut microbiome towards novel bacterial diversity and tailored functional studies.</title>
        <authorList>
            <person name="Wylensek D."/>
            <person name="Hitch T.C.A."/>
            <person name="Clavel T."/>
        </authorList>
    </citation>
    <scope>NUCLEOTIDE SEQUENCE [LARGE SCALE GENOMIC DNA]</scope>
    <source>
        <strain evidence="1 2">BSM-380-WT-5A</strain>
    </source>
</reference>
<gene>
    <name evidence="1" type="ORF">FYJ57_12760</name>
</gene>
<sequence length="148" mass="17781">MKFEKDMKEWNMFGELYALLKKCTMEHMSQKKLWALCVEFGQKYSEKGDFDSLSYQLACDLYSYSLFDNRTCSLTFENDSEEKKMFTTFYKLCQKYWTRQTETEDAYWNGCVKELSEFENQFSTIKGEPFALSQAWAITVIEYWNKKN</sequence>
<accession>A0A7X2P563</accession>
<proteinExistence type="predicted"/>
<name>A0A7X2P563_9FIRM</name>
<comment type="caution">
    <text evidence="1">The sequence shown here is derived from an EMBL/GenBank/DDBJ whole genome shotgun (WGS) entry which is preliminary data.</text>
</comment>
<dbReference type="AlphaFoldDB" id="A0A7X2P563"/>
<dbReference type="Proteomes" id="UP000440513">
    <property type="component" value="Unassembled WGS sequence"/>
</dbReference>
<dbReference type="EMBL" id="VUMS01000030">
    <property type="protein sequence ID" value="MST67564.1"/>
    <property type="molecule type" value="Genomic_DNA"/>
</dbReference>
<keyword evidence="2" id="KW-1185">Reference proteome</keyword>
<evidence type="ECO:0000313" key="2">
    <source>
        <dbReference type="Proteomes" id="UP000440513"/>
    </source>
</evidence>
<evidence type="ECO:0000313" key="1">
    <source>
        <dbReference type="EMBL" id="MST67564.1"/>
    </source>
</evidence>